<sequence>MHIVISKNTYRRRSCAAFSPAIPVVGFSAPSSRPPSLDRLFELLGCAAIAAAPIKCSQVEGDQVASYDTSQGFSKYWSFEKSISKFRVASYMTPSGTSSVQADENIQFVANSAKSM</sequence>
<evidence type="ECO:0000313" key="2">
    <source>
        <dbReference type="Proteomes" id="UP001367676"/>
    </source>
</evidence>
<keyword evidence="2" id="KW-1185">Reference proteome</keyword>
<protein>
    <submittedName>
        <fullName evidence="1">Uncharacterized protein</fullName>
    </submittedName>
</protein>
<organism evidence="1 2">
    <name type="scientific">Parthenolecanium corni</name>
    <dbReference type="NCBI Taxonomy" id="536013"/>
    <lineage>
        <taxon>Eukaryota</taxon>
        <taxon>Metazoa</taxon>
        <taxon>Ecdysozoa</taxon>
        <taxon>Arthropoda</taxon>
        <taxon>Hexapoda</taxon>
        <taxon>Insecta</taxon>
        <taxon>Pterygota</taxon>
        <taxon>Neoptera</taxon>
        <taxon>Paraneoptera</taxon>
        <taxon>Hemiptera</taxon>
        <taxon>Sternorrhyncha</taxon>
        <taxon>Coccoidea</taxon>
        <taxon>Coccidae</taxon>
        <taxon>Parthenolecanium</taxon>
    </lineage>
</organism>
<name>A0AAN9TY22_9HEMI</name>
<gene>
    <name evidence="1" type="ORF">V9T40_007761</name>
</gene>
<dbReference type="EMBL" id="JBBCAQ010000020">
    <property type="protein sequence ID" value="KAK7593009.1"/>
    <property type="molecule type" value="Genomic_DNA"/>
</dbReference>
<comment type="caution">
    <text evidence="1">The sequence shown here is derived from an EMBL/GenBank/DDBJ whole genome shotgun (WGS) entry which is preliminary data.</text>
</comment>
<reference evidence="1 2" key="1">
    <citation type="submission" date="2024-03" db="EMBL/GenBank/DDBJ databases">
        <title>Adaptation during the transition from Ophiocordyceps entomopathogen to insect associate is accompanied by gene loss and intensified selection.</title>
        <authorList>
            <person name="Ward C.M."/>
            <person name="Onetto C.A."/>
            <person name="Borneman A.R."/>
        </authorList>
    </citation>
    <scope>NUCLEOTIDE SEQUENCE [LARGE SCALE GENOMIC DNA]</scope>
    <source>
        <strain evidence="1">AWRI1</strain>
        <tissue evidence="1">Single Adult Female</tissue>
    </source>
</reference>
<evidence type="ECO:0000313" key="1">
    <source>
        <dbReference type="EMBL" id="KAK7593009.1"/>
    </source>
</evidence>
<accession>A0AAN9TY22</accession>
<proteinExistence type="predicted"/>
<dbReference type="AlphaFoldDB" id="A0AAN9TY22"/>
<dbReference type="Proteomes" id="UP001367676">
    <property type="component" value="Unassembled WGS sequence"/>
</dbReference>